<comment type="caution">
    <text evidence="3">The sequence shown here is derived from an EMBL/GenBank/DDBJ whole genome shotgun (WGS) entry which is preliminary data.</text>
</comment>
<dbReference type="EMBL" id="SPVF01000016">
    <property type="protein sequence ID" value="TFW29488.1"/>
    <property type="molecule type" value="Genomic_DNA"/>
</dbReference>
<keyword evidence="4" id="KW-1185">Reference proteome</keyword>
<dbReference type="InterPro" id="IPR012334">
    <property type="entry name" value="Pectin_lyas_fold"/>
</dbReference>
<dbReference type="InterPro" id="IPR005084">
    <property type="entry name" value="CBM6"/>
</dbReference>
<dbReference type="PANTHER" id="PTHR43863">
    <property type="entry name" value="HYDROLASE, PUTATIVE (AFU_ORTHOLOGUE AFUA_1G03140)-RELATED"/>
    <property type="match status" value="1"/>
</dbReference>
<dbReference type="SMART" id="SM00710">
    <property type="entry name" value="PbH1"/>
    <property type="match status" value="7"/>
</dbReference>
<dbReference type="InterPro" id="IPR011050">
    <property type="entry name" value="Pectin_lyase_fold/virulence"/>
</dbReference>
<dbReference type="InterPro" id="IPR006626">
    <property type="entry name" value="PbH1"/>
</dbReference>
<sequence>MTLMREPVRPGFTWALLWLGVLCTVLLGFSAAANAAVYQAESGTLTGGAAVQTDHTGYTGTGFAGGFTDANKGNAQVAWTISAASAGSYTLGLRYANGTGSARTLSLYVNGTKVKQTTLNATANWDSWSTQNDSVTLNAGNNTVAYKYTTTDNGNVNLDSLTTTAATTPADLVVTSVTWTPAAPQTGNAMAFTAIIKNQGGTATPAIKHGVNFLVDGAQVAWSDNSTSSLAPGASVTLTANGGPAGATWTATSGAHTVQAYVDDQNLIAESDESNNTLSAPFTVTAPSGGIDLVITSLSWSPANPTAPGPVTFTAVVKNQGTVTKAAGTKIGVSFTVDGIQANWSDSYTSSLAAGASVTLTANSGPAGTASWASTGGSHTVQAQVDDQNLITESNESNNTSSATLTVAAAPAVTNGLYRIRNYWQSAQYLYEANGKVMYGTPAANDTSSQWALVDQGGHKALWNAATGNYVSISGIATSADPLTTTYADPAPSNVLFDLPAAVTSGYNNLQSVATPAWYANIEGLKGFAQAYAIDKTWGSAQWAFEQVGSVPVRPAAKPDLVVTGITWSPAVPAAGQAVTFSATIKNNGPGATPAGTINKISFAVNGTAVTAVSNYSASLAPGASVTLAQDTGSWAMSGAAPTVTATVDSNAAIAETDETNNAFSTILSTTAYGASMPYTTYEAEAGTYAGTLISGGRAWGQLSSEASGRAAVQLRTAGQYVQVTTTAAGQGLVVRYSIPDSSNGAAYDAGLSLYVNGVKKNDLVLTNKYSWLYGTWSTEGGNKRWSNNPNATPTNPHRFFDEVAVVLDASYPAGTVIKLVRETSNQNFASTASVTVDFLELEPVPAQQAMPSNFVSITAYGGVANDGIDDTAAMNSAIAAVTSSGGAKVGVWIPAGTFNFDTGTVGPGWNGTGTRIYLPAGVSLRGTGIWTSTLQGAFAGIYAKGGNSNLSDLKISATDILRDDDNGVTGAEGNFSNSTINNVWFEHHKVGVWTTQSFSQAGIVTNAKVTNCRIRDTWADGLNFHYGTSNSTASNNAIRNTGDDGMAMWSEANLDTANVFQNNTVQLPVMANGVAIYGGKNNAVKANLIADTVDNGAGIQFGTNFAPPSITGTLEISGNKLLRTGSYHHDYNYNIGAIWEYWVGSAGKIASPVITLTNNLIQDSTYAAVFIEEASNGASVTHTGTQIVNTGTYGVEIRSTASGAATFNGTTVTGVPQAHLQNNSSNFTVTGTIP</sequence>
<feature type="chain" id="PRO_5021419701" evidence="1">
    <location>
        <begin position="36"/>
        <end position="1235"/>
    </location>
</feature>
<dbReference type="CDD" id="cd23432">
    <property type="entry name" value="beta-trefoil_Ricin_EndoBetaGal-like"/>
    <property type="match status" value="1"/>
</dbReference>
<dbReference type="Gene3D" id="2.160.20.10">
    <property type="entry name" value="Single-stranded right-handed beta-helix, Pectin lyase-like"/>
    <property type="match status" value="1"/>
</dbReference>
<accession>A0A4Y9SSR7</accession>
<dbReference type="CDD" id="cd04083">
    <property type="entry name" value="CBM35_Lmo2446-like"/>
    <property type="match status" value="1"/>
</dbReference>
<dbReference type="AlphaFoldDB" id="A0A4Y9SSR7"/>
<organism evidence="3 4">
    <name type="scientific">Zemynaea arenosa</name>
    <dbReference type="NCBI Taxonomy" id="2561931"/>
    <lineage>
        <taxon>Bacteria</taxon>
        <taxon>Pseudomonadati</taxon>
        <taxon>Pseudomonadota</taxon>
        <taxon>Betaproteobacteria</taxon>
        <taxon>Burkholderiales</taxon>
        <taxon>Oxalobacteraceae</taxon>
        <taxon>Telluria group</taxon>
        <taxon>Zemynaea</taxon>
    </lineage>
</organism>
<dbReference type="Proteomes" id="UP000298438">
    <property type="component" value="Unassembled WGS sequence"/>
</dbReference>
<dbReference type="Gene3D" id="2.60.120.260">
    <property type="entry name" value="Galactose-binding domain-like"/>
    <property type="match status" value="2"/>
</dbReference>
<dbReference type="Gene3D" id="2.80.10.50">
    <property type="match status" value="1"/>
</dbReference>
<dbReference type="InterPro" id="IPR013783">
    <property type="entry name" value="Ig-like_fold"/>
</dbReference>
<keyword evidence="1" id="KW-0732">Signal</keyword>
<dbReference type="SUPFAM" id="SSF50370">
    <property type="entry name" value="Ricin B-like lectins"/>
    <property type="match status" value="1"/>
</dbReference>
<dbReference type="InterPro" id="IPR035992">
    <property type="entry name" value="Ricin_B-like_lectins"/>
</dbReference>
<dbReference type="SUPFAM" id="SSF49785">
    <property type="entry name" value="Galactose-binding domain-like"/>
    <property type="match status" value="1"/>
</dbReference>
<dbReference type="CDD" id="cd14490">
    <property type="entry name" value="CBM6-CBM35-CBM36_like_1"/>
    <property type="match status" value="1"/>
</dbReference>
<gene>
    <name evidence="3" type="ORF">E4L96_01395</name>
</gene>
<dbReference type="Gene3D" id="2.60.40.10">
    <property type="entry name" value="Immunoglobulins"/>
    <property type="match status" value="3"/>
</dbReference>
<protein>
    <submittedName>
        <fullName evidence="3">Carbohydrate-binding protein</fullName>
    </submittedName>
</protein>
<feature type="signal peptide" evidence="1">
    <location>
        <begin position="1"/>
        <end position="35"/>
    </location>
</feature>
<dbReference type="RefSeq" id="WP_135205453.1">
    <property type="nucleotide sequence ID" value="NZ_SPVF01000016.1"/>
</dbReference>
<dbReference type="PROSITE" id="PS51175">
    <property type="entry name" value="CBM6"/>
    <property type="match status" value="1"/>
</dbReference>
<dbReference type="InterPro" id="IPR051816">
    <property type="entry name" value="Glycosyl_Hydrolase_31"/>
</dbReference>
<dbReference type="Pfam" id="PF18099">
    <property type="entry name" value="CBM_35_2"/>
    <property type="match status" value="1"/>
</dbReference>
<dbReference type="PANTHER" id="PTHR43863:SF2">
    <property type="entry name" value="MALTASE-GLUCOAMYLASE"/>
    <property type="match status" value="1"/>
</dbReference>
<feature type="domain" description="CBM6" evidence="2">
    <location>
        <begin position="36"/>
        <end position="164"/>
    </location>
</feature>
<dbReference type="SUPFAM" id="SSF51126">
    <property type="entry name" value="Pectin lyase-like"/>
    <property type="match status" value="1"/>
</dbReference>
<proteinExistence type="predicted"/>
<evidence type="ECO:0000313" key="3">
    <source>
        <dbReference type="EMBL" id="TFW29488.1"/>
    </source>
</evidence>
<dbReference type="InterPro" id="IPR011635">
    <property type="entry name" value="CARDB"/>
</dbReference>
<dbReference type="Pfam" id="PF07705">
    <property type="entry name" value="CARDB"/>
    <property type="match status" value="3"/>
</dbReference>
<dbReference type="InterPro" id="IPR055149">
    <property type="entry name" value="Agl_cat_D2"/>
</dbReference>
<reference evidence="3 4" key="1">
    <citation type="submission" date="2019-03" db="EMBL/GenBank/DDBJ databases">
        <title>Draft Genome Sequence of Massilia arenosa sp. nov., a Novel Massilia Species Isolated from a Sandy-loam Maize Soil.</title>
        <authorList>
            <person name="Raths R."/>
            <person name="Peta V."/>
            <person name="Bucking H."/>
        </authorList>
    </citation>
    <scope>NUCLEOTIDE SEQUENCE [LARGE SCALE GENOMIC DNA]</scope>
    <source>
        <strain evidence="3 4">MC02</strain>
    </source>
</reference>
<evidence type="ECO:0000259" key="2">
    <source>
        <dbReference type="PROSITE" id="PS51175"/>
    </source>
</evidence>
<dbReference type="OrthoDB" id="8673369at2"/>
<dbReference type="GO" id="GO:0030246">
    <property type="term" value="F:carbohydrate binding"/>
    <property type="evidence" value="ECO:0007669"/>
    <property type="project" value="InterPro"/>
</dbReference>
<name>A0A4Y9SSR7_9BURK</name>
<dbReference type="Pfam" id="PF22815">
    <property type="entry name" value="CatAgl_D1"/>
    <property type="match status" value="1"/>
</dbReference>
<dbReference type="InterPro" id="IPR033801">
    <property type="entry name" value="CBM6-CBM35-CBM36-like_1"/>
</dbReference>
<evidence type="ECO:0000256" key="1">
    <source>
        <dbReference type="SAM" id="SignalP"/>
    </source>
</evidence>
<dbReference type="InterPro" id="IPR041342">
    <property type="entry name" value="CBM35"/>
</dbReference>
<dbReference type="InterPro" id="IPR008979">
    <property type="entry name" value="Galactose-bd-like_sf"/>
</dbReference>
<dbReference type="Pfam" id="PF22816">
    <property type="entry name" value="CatAgl_D2"/>
    <property type="match status" value="1"/>
</dbReference>
<evidence type="ECO:0000313" key="4">
    <source>
        <dbReference type="Proteomes" id="UP000298438"/>
    </source>
</evidence>